<dbReference type="Proteomes" id="UP001321700">
    <property type="component" value="Unassembled WGS sequence"/>
</dbReference>
<name>A0ABU3KJG8_9BURK</name>
<evidence type="ECO:0000256" key="2">
    <source>
        <dbReference type="SAM" id="Phobius"/>
    </source>
</evidence>
<dbReference type="InterPro" id="IPR014161">
    <property type="entry name" value="Tol-Pal_TolA"/>
</dbReference>
<comment type="caution">
    <text evidence="3">The sequence shown here is derived from an EMBL/GenBank/DDBJ whole genome shotgun (WGS) entry which is preliminary data.</text>
</comment>
<dbReference type="RefSeq" id="WP_313873360.1">
    <property type="nucleotide sequence ID" value="NZ_JAVBIK010000001.1"/>
</dbReference>
<sequence>MPSADTRQEFAPPHTPGMLRALVMALVAHAALVAVLAIGVAWKRELPPATVEAELWSTIPQEAAPPPPPEEPPEPAVEPEPVPKPTPTPPPPAVKPAEQEAPSKADIALAKEKERRIAEEKQKELQAQKAEARKAQEKRELEKQAQEKAAKEKQDKARAQLREKEQLEKEKLAKEKAAREAKEKADKAKLADAAKLKAQKAAKEDAKRTEELRQQQIARMTGLAGASGSGAPSSTGTAAKSSGPGANYSGRIQAAVKPNITFTDTIVGNPKTEIEVSLSASGEILSKRVIKRSGNKAWDDAAENAIDKTRKLPLDDGKVWSPMIIVISPQTLVGP</sequence>
<feature type="region of interest" description="Disordered" evidence="1">
    <location>
        <begin position="57"/>
        <end position="247"/>
    </location>
</feature>
<feature type="compositionally biased region" description="Low complexity" evidence="1">
    <location>
        <begin position="224"/>
        <end position="246"/>
    </location>
</feature>
<proteinExistence type="predicted"/>
<gene>
    <name evidence="3" type="primary">tolA</name>
    <name evidence="3" type="ORF">RAE19_02105</name>
</gene>
<dbReference type="Gene3D" id="3.30.1150.10">
    <property type="match status" value="1"/>
</dbReference>
<feature type="compositionally biased region" description="Pro residues" evidence="1">
    <location>
        <begin position="63"/>
        <end position="94"/>
    </location>
</feature>
<reference evidence="3 4" key="1">
    <citation type="submission" date="2023-08" db="EMBL/GenBank/DDBJ databases">
        <title>Rhodoferax potami sp. nov. and Rhodoferax mekongensis sp. nov., isolated from the Mekong River in Thailand.</title>
        <authorList>
            <person name="Kitikhun S."/>
            <person name="Charoenyingcharoen P."/>
            <person name="Siriarchawattana P."/>
            <person name="Likhitrattanapisal S."/>
            <person name="Nilsakha T."/>
            <person name="Chanpet A."/>
            <person name="Rattanawaree P."/>
            <person name="Ingsriswang S."/>
        </authorList>
    </citation>
    <scope>NUCLEOTIDE SEQUENCE [LARGE SCALE GENOMIC DNA]</scope>
    <source>
        <strain evidence="3 4">TBRC 17660</strain>
    </source>
</reference>
<dbReference type="Pfam" id="PF13103">
    <property type="entry name" value="TonB_2"/>
    <property type="match status" value="1"/>
</dbReference>
<keyword evidence="2" id="KW-0812">Transmembrane</keyword>
<dbReference type="NCBIfam" id="TIGR02794">
    <property type="entry name" value="tolA_full"/>
    <property type="match status" value="1"/>
</dbReference>
<accession>A0ABU3KJG8</accession>
<evidence type="ECO:0000313" key="3">
    <source>
        <dbReference type="EMBL" id="MDT7517543.1"/>
    </source>
</evidence>
<dbReference type="SUPFAM" id="SSF74653">
    <property type="entry name" value="TolA/TonB C-terminal domain"/>
    <property type="match status" value="1"/>
</dbReference>
<organism evidence="3 4">
    <name type="scientific">Rhodoferax potami</name>
    <dbReference type="NCBI Taxonomy" id="3068338"/>
    <lineage>
        <taxon>Bacteria</taxon>
        <taxon>Pseudomonadati</taxon>
        <taxon>Pseudomonadota</taxon>
        <taxon>Betaproteobacteria</taxon>
        <taxon>Burkholderiales</taxon>
        <taxon>Comamonadaceae</taxon>
        <taxon>Rhodoferax</taxon>
    </lineage>
</organism>
<evidence type="ECO:0000256" key="1">
    <source>
        <dbReference type="SAM" id="MobiDB-lite"/>
    </source>
</evidence>
<protein>
    <submittedName>
        <fullName evidence="3">Cell envelope integrity protein TolA</fullName>
    </submittedName>
</protein>
<feature type="transmembrane region" description="Helical" evidence="2">
    <location>
        <begin position="21"/>
        <end position="42"/>
    </location>
</feature>
<keyword evidence="2" id="KW-0472">Membrane</keyword>
<feature type="compositionally biased region" description="Basic and acidic residues" evidence="1">
    <location>
        <begin position="97"/>
        <end position="213"/>
    </location>
</feature>
<keyword evidence="2" id="KW-1133">Transmembrane helix</keyword>
<dbReference type="EMBL" id="JAVBIK010000001">
    <property type="protein sequence ID" value="MDT7517543.1"/>
    <property type="molecule type" value="Genomic_DNA"/>
</dbReference>
<keyword evidence="4" id="KW-1185">Reference proteome</keyword>
<evidence type="ECO:0000313" key="4">
    <source>
        <dbReference type="Proteomes" id="UP001321700"/>
    </source>
</evidence>